<keyword evidence="4 11" id="KW-0964">Secreted</keyword>
<sequence length="340" mass="37800">MSRNSPINHLPLPTWGNNVAVYIGHQFQDPLNTTLQSSPGLVFNYTYDASQDPTVTSNQDAVRTNVFYLANTFHDTLYLYGFTESAFNFQNDNFGKGGVGGDRFLPQRDGAMENDLVIHELTHGMTSRMTGGGTAQCLDTREAGGLDEGWADAVANWFSHSATPEVHDFYFIPWVTNGNSTYFRTGPYSTSVATNSLRYSDLSTRETLHEMGEVKYSVVISANTGLTHFLFIFSIVVRYGRTSFTTSTQRSLPSTVGPRPLSPTLLVHLETSYGSTSSQTDWHSNRATPHLRLLEMPLSKLIRIRYGEVNRCLLWKVFASRGVGVEAKDYVDSDTVPEGC</sequence>
<comment type="cofactor">
    <cofactor evidence="1 11">
        <name>Zn(2+)</name>
        <dbReference type="ChEBI" id="CHEBI:29105"/>
    </cofactor>
</comment>
<reference evidence="12 13" key="1">
    <citation type="submission" date="2024-05" db="EMBL/GenBank/DDBJ databases">
        <title>A draft genome resource for the thread blight pathogen Marasmius tenuissimus strain MS-2.</title>
        <authorList>
            <person name="Yulfo-Soto G.E."/>
            <person name="Baruah I.K."/>
            <person name="Amoako-Attah I."/>
            <person name="Bukari Y."/>
            <person name="Meinhardt L.W."/>
            <person name="Bailey B.A."/>
            <person name="Cohen S.P."/>
        </authorList>
    </citation>
    <scope>NUCLEOTIDE SEQUENCE [LARGE SCALE GENOMIC DNA]</scope>
    <source>
        <strain evidence="12 13">MS-2</strain>
    </source>
</reference>
<evidence type="ECO:0000256" key="7">
    <source>
        <dbReference type="ARBA" id="ARBA00022801"/>
    </source>
</evidence>
<accession>A0ABR2ZQM6</accession>
<evidence type="ECO:0000256" key="1">
    <source>
        <dbReference type="ARBA" id="ARBA00001947"/>
    </source>
</evidence>
<keyword evidence="13" id="KW-1185">Reference proteome</keyword>
<dbReference type="Gene3D" id="1.10.390.10">
    <property type="entry name" value="Neutral Protease Domain 2"/>
    <property type="match status" value="1"/>
</dbReference>
<dbReference type="Proteomes" id="UP001437256">
    <property type="component" value="Unassembled WGS sequence"/>
</dbReference>
<evidence type="ECO:0000313" key="13">
    <source>
        <dbReference type="Proteomes" id="UP001437256"/>
    </source>
</evidence>
<evidence type="ECO:0000256" key="11">
    <source>
        <dbReference type="RuleBase" id="RU364017"/>
    </source>
</evidence>
<dbReference type="InterPro" id="IPR027268">
    <property type="entry name" value="Peptidase_M4/M1_CTD_sf"/>
</dbReference>
<keyword evidence="10 11" id="KW-0865">Zymogen</keyword>
<dbReference type="PANTHER" id="PTHR33478">
    <property type="entry name" value="EXTRACELLULAR METALLOPROTEINASE MEP"/>
    <property type="match status" value="1"/>
</dbReference>
<dbReference type="Gene3D" id="3.10.170.10">
    <property type="match status" value="2"/>
</dbReference>
<comment type="caution">
    <text evidence="12">The sequence shown here is derived from an EMBL/GenBank/DDBJ whole genome shotgun (WGS) entry which is preliminary data.</text>
</comment>
<name>A0ABR2ZQM6_9AGAR</name>
<dbReference type="EMBL" id="JBBXMP010000079">
    <property type="protein sequence ID" value="KAL0063545.1"/>
    <property type="molecule type" value="Genomic_DNA"/>
</dbReference>
<evidence type="ECO:0000256" key="4">
    <source>
        <dbReference type="ARBA" id="ARBA00022525"/>
    </source>
</evidence>
<keyword evidence="7 11" id="KW-0378">Hydrolase</keyword>
<proteinExistence type="inferred from homology"/>
<evidence type="ECO:0000256" key="6">
    <source>
        <dbReference type="ARBA" id="ARBA00022723"/>
    </source>
</evidence>
<keyword evidence="5 11" id="KW-0645">Protease</keyword>
<comment type="subcellular location">
    <subcellularLocation>
        <location evidence="2 11">Secreted</location>
    </subcellularLocation>
</comment>
<dbReference type="InterPro" id="IPR050371">
    <property type="entry name" value="Fungal_virulence_M36"/>
</dbReference>
<dbReference type="PANTHER" id="PTHR33478:SF1">
    <property type="entry name" value="EXTRACELLULAR METALLOPROTEINASE MEP"/>
    <property type="match status" value="1"/>
</dbReference>
<evidence type="ECO:0000256" key="5">
    <source>
        <dbReference type="ARBA" id="ARBA00022670"/>
    </source>
</evidence>
<evidence type="ECO:0000313" key="12">
    <source>
        <dbReference type="EMBL" id="KAL0063545.1"/>
    </source>
</evidence>
<dbReference type="InterPro" id="IPR001842">
    <property type="entry name" value="Peptidase_M36"/>
</dbReference>
<gene>
    <name evidence="12" type="ORF">AAF712_009554</name>
</gene>
<keyword evidence="9 11" id="KW-0482">Metalloprotease</keyword>
<evidence type="ECO:0000256" key="8">
    <source>
        <dbReference type="ARBA" id="ARBA00022833"/>
    </source>
</evidence>
<evidence type="ECO:0000256" key="9">
    <source>
        <dbReference type="ARBA" id="ARBA00023049"/>
    </source>
</evidence>
<dbReference type="EC" id="3.4.24.-" evidence="11"/>
<evidence type="ECO:0000256" key="2">
    <source>
        <dbReference type="ARBA" id="ARBA00004613"/>
    </source>
</evidence>
<comment type="similarity">
    <text evidence="3 11">Belongs to the peptidase M36 family.</text>
</comment>
<dbReference type="Pfam" id="PF02128">
    <property type="entry name" value="Peptidase_M36"/>
    <property type="match status" value="2"/>
</dbReference>
<keyword evidence="6 11" id="KW-0479">Metal-binding</keyword>
<dbReference type="SUPFAM" id="SSF55486">
    <property type="entry name" value="Metalloproteases ('zincins'), catalytic domain"/>
    <property type="match status" value="1"/>
</dbReference>
<organism evidence="12 13">
    <name type="scientific">Marasmius tenuissimus</name>
    <dbReference type="NCBI Taxonomy" id="585030"/>
    <lineage>
        <taxon>Eukaryota</taxon>
        <taxon>Fungi</taxon>
        <taxon>Dikarya</taxon>
        <taxon>Basidiomycota</taxon>
        <taxon>Agaricomycotina</taxon>
        <taxon>Agaricomycetes</taxon>
        <taxon>Agaricomycetidae</taxon>
        <taxon>Agaricales</taxon>
        <taxon>Marasmiineae</taxon>
        <taxon>Marasmiaceae</taxon>
        <taxon>Marasmius</taxon>
    </lineage>
</organism>
<evidence type="ECO:0000256" key="10">
    <source>
        <dbReference type="ARBA" id="ARBA00023145"/>
    </source>
</evidence>
<evidence type="ECO:0000256" key="3">
    <source>
        <dbReference type="ARBA" id="ARBA00006006"/>
    </source>
</evidence>
<keyword evidence="8 11" id="KW-0862">Zinc</keyword>
<protein>
    <recommendedName>
        <fullName evidence="11">Extracellular metalloproteinase</fullName>
        <ecNumber evidence="11">3.4.24.-</ecNumber>
    </recommendedName>
    <alternativeName>
        <fullName evidence="11">Fungalysin</fullName>
    </alternativeName>
</protein>